<reference evidence="2 3" key="1">
    <citation type="journal article" date="2024" name="Microbiol. Resour. Announc.">
        <title>Genome annotations for the ascomycete fungi Trichoderma harzianum, Trichoderma aggressivum, and Purpureocillium lilacinum.</title>
        <authorList>
            <person name="Beijen E.P.W."/>
            <person name="Ohm R.A."/>
        </authorList>
    </citation>
    <scope>NUCLEOTIDE SEQUENCE [LARGE SCALE GENOMIC DNA]</scope>
    <source>
        <strain evidence="2 3">CBS 150709</strain>
    </source>
</reference>
<comment type="caution">
    <text evidence="2">The sequence shown here is derived from an EMBL/GenBank/DDBJ whole genome shotgun (WGS) entry which is preliminary data.</text>
</comment>
<name>A0ABR0CAR0_PURLI</name>
<gene>
    <name evidence="2" type="ORF">Purlil1_2956</name>
</gene>
<accession>A0ABR0CAR0</accession>
<organism evidence="2 3">
    <name type="scientific">Purpureocillium lilacinum</name>
    <name type="common">Paecilomyces lilacinus</name>
    <dbReference type="NCBI Taxonomy" id="33203"/>
    <lineage>
        <taxon>Eukaryota</taxon>
        <taxon>Fungi</taxon>
        <taxon>Dikarya</taxon>
        <taxon>Ascomycota</taxon>
        <taxon>Pezizomycotina</taxon>
        <taxon>Sordariomycetes</taxon>
        <taxon>Hypocreomycetidae</taxon>
        <taxon>Hypocreales</taxon>
        <taxon>Ophiocordycipitaceae</taxon>
        <taxon>Purpureocillium</taxon>
    </lineage>
</organism>
<dbReference type="InterPro" id="IPR035979">
    <property type="entry name" value="RBD_domain_sf"/>
</dbReference>
<keyword evidence="3" id="KW-1185">Reference proteome</keyword>
<evidence type="ECO:0000313" key="3">
    <source>
        <dbReference type="Proteomes" id="UP001287286"/>
    </source>
</evidence>
<dbReference type="SUPFAM" id="SSF54928">
    <property type="entry name" value="RNA-binding domain, RBD"/>
    <property type="match status" value="1"/>
</dbReference>
<feature type="region of interest" description="Disordered" evidence="1">
    <location>
        <begin position="20"/>
        <end position="47"/>
    </location>
</feature>
<feature type="compositionally biased region" description="Polar residues" evidence="1">
    <location>
        <begin position="591"/>
        <end position="600"/>
    </location>
</feature>
<sequence>MPSRPSSPFPRFAAPHAQWAAPAPSSVSQPSRLAVAAPHSTSTVPPGDVSEIGMSGCNSCLVALALSLYLRRPCPTAASEHTVGRDDGEDRVNGALCGSRAAELLLAAAVQQYARMGASQYLQSPRAPFLGLCRTPTAAVAYCGGAWDIVISIHRIHSSINHQRRKPTRALASSSHHRHHRIGVTSVFLPPSRPAVVRSRPTPKRGGPSPPPPPIALHGRAAGWQLNLGKVGPRSTVGRLGDATIQLIQYEALTSQHRRPAGLPVRRARDRLLLHSKIRTRPSPRFAAPPWSGRCDHEPSTGLPPLGTMRMKRRSLTRRRLRPRLPSRGNVRVADQRANGQCVSANASTPKALVVPGLLPLRIAARKQLSGPGNDCVDAIAERDGLSRHSHVNTTHFVHSHHLPSLSSGYVSRSYTIAVLAPPMDAQMPESGRASTTTSVQRYPRSTTMLIILQNVVERLCVLQRVAVWLLCPSRGRSRLASLLAYSGGTPSPAHITTTKSPHRENPASIHTASPSRLKSLVFLLPGPREAPVPFALHRLGNLARPHRQVVVLVNKPQSEKSHQYTAYRGACGAERVQRENHSPTAPVINTKESSNPSHGCSTFTLTINTPPSTSIMALPPHLRAHIQRRQLGIDNMDAERDVGSLVKRLNEDESQVRALTVSPSASTKPDPVSLLFHLSPARHATWMPRSQEHNLDQSQLQEQLDRSGRRIGRGNGGDKQQAWKDLASSLNAMKLTATAALDLLEQRMEPDPETLLADYTTARLERRRVKASTQHQGGSPSRKAAGRATSSSYPPHWKPDPQFTRSGFNAADDPFVDGNTSPALPTLCGSPSPPAYLDDDSMASTLALTPTSGPEVHHIENASESFLNLSYHPEITQLTWPRVAYIVESSPTSSDLTTDSQALTRGSRRVLLGNLPPDATAAQVLRSVRCYGGVISAVILTSTSSPVAGLTELATAMIEFVYSTSAAGFVEVFNKNSHHVTFKDAHGKPYTVRAWLAPSHSYPIRPADRQLLERGATRAVVTEAQYCLADKAVTIEFASIFEAERARALLQARRSWIGDEDPSAWLTICFVPDSCQGEVLARGLNSSGPVEHVYPDHISRMWNCHPYNQRVLNFNPSADNAGAAPATTPRRSKPLDKATIAGFLDLEPEELSPFLESRANWKGDITYGIIGSTAKLIRRAWGWRLTAEDDDKILMAHTLHDPEWADIWDDHFEARGEPNLRTWERYGALARHRRERAAQMGVEEWRVVPCAGGECEWACGTMKTAKVVTDYLKKARAFRRAPFGESDDEE</sequence>
<feature type="region of interest" description="Disordered" evidence="1">
    <location>
        <begin position="493"/>
        <end position="512"/>
    </location>
</feature>
<feature type="region of interest" description="Disordered" evidence="1">
    <location>
        <begin position="192"/>
        <end position="214"/>
    </location>
</feature>
<dbReference type="Proteomes" id="UP001287286">
    <property type="component" value="Unassembled WGS sequence"/>
</dbReference>
<feature type="region of interest" description="Disordered" evidence="1">
    <location>
        <begin position="691"/>
        <end position="722"/>
    </location>
</feature>
<evidence type="ECO:0000256" key="1">
    <source>
        <dbReference type="SAM" id="MobiDB-lite"/>
    </source>
</evidence>
<dbReference type="EMBL" id="JAWRVI010000007">
    <property type="protein sequence ID" value="KAK4093031.1"/>
    <property type="molecule type" value="Genomic_DNA"/>
</dbReference>
<feature type="compositionally biased region" description="Low complexity" evidence="1">
    <location>
        <begin position="194"/>
        <end position="207"/>
    </location>
</feature>
<evidence type="ECO:0000313" key="2">
    <source>
        <dbReference type="EMBL" id="KAK4093031.1"/>
    </source>
</evidence>
<feature type="region of interest" description="Disordered" evidence="1">
    <location>
        <begin position="576"/>
        <end position="600"/>
    </location>
</feature>
<evidence type="ECO:0008006" key="4">
    <source>
        <dbReference type="Google" id="ProtNLM"/>
    </source>
</evidence>
<feature type="compositionally biased region" description="Low complexity" evidence="1">
    <location>
        <begin position="20"/>
        <end position="31"/>
    </location>
</feature>
<feature type="region of interest" description="Disordered" evidence="1">
    <location>
        <begin position="283"/>
        <end position="308"/>
    </location>
</feature>
<feature type="region of interest" description="Disordered" evidence="1">
    <location>
        <begin position="769"/>
        <end position="811"/>
    </location>
</feature>
<proteinExistence type="predicted"/>
<protein>
    <recommendedName>
        <fullName evidence="4">Nucleotide-binding, alpha-beta plait</fullName>
    </recommendedName>
</protein>